<keyword evidence="3" id="KW-1185">Reference proteome</keyword>
<reference evidence="2 3" key="1">
    <citation type="submission" date="2015-07" db="EMBL/GenBank/DDBJ databases">
        <title>Draft genome of Bellilinea caldifistulae DSM 17877.</title>
        <authorList>
            <person name="Hemp J."/>
            <person name="Ward L.M."/>
            <person name="Pace L.A."/>
            <person name="Fischer W.W."/>
        </authorList>
    </citation>
    <scope>NUCLEOTIDE SEQUENCE [LARGE SCALE GENOMIC DNA]</scope>
    <source>
        <strain evidence="2 3">GOMI-1</strain>
    </source>
</reference>
<keyword evidence="1" id="KW-0472">Membrane</keyword>
<feature type="transmembrane region" description="Helical" evidence="1">
    <location>
        <begin position="12"/>
        <end position="30"/>
    </location>
</feature>
<evidence type="ECO:0000313" key="3">
    <source>
        <dbReference type="Proteomes" id="UP000050514"/>
    </source>
</evidence>
<dbReference type="PANTHER" id="PTHR31446:SF29">
    <property type="entry name" value="ACID PHOSPHATASE_VANADIUM-DEPENDENT HALOPEROXIDASE-RELATED PROTEIN"/>
    <property type="match status" value="1"/>
</dbReference>
<feature type="transmembrane region" description="Helical" evidence="1">
    <location>
        <begin position="132"/>
        <end position="150"/>
    </location>
</feature>
<proteinExistence type="predicted"/>
<dbReference type="Proteomes" id="UP000050514">
    <property type="component" value="Unassembled WGS sequence"/>
</dbReference>
<gene>
    <name evidence="2" type="ORF">AC812_07370</name>
</gene>
<dbReference type="PANTHER" id="PTHR31446">
    <property type="entry name" value="ACID PHOSPHATASE/VANADIUM-DEPENDENT HALOPEROXIDASE-RELATED PROTEIN"/>
    <property type="match status" value="1"/>
</dbReference>
<dbReference type="STRING" id="360411.AC812_07370"/>
<keyword evidence="1" id="KW-0812">Transmembrane</keyword>
<evidence type="ECO:0000313" key="2">
    <source>
        <dbReference type="EMBL" id="KPL76451.1"/>
    </source>
</evidence>
<dbReference type="EMBL" id="LGHJ01000012">
    <property type="protein sequence ID" value="KPL76451.1"/>
    <property type="molecule type" value="Genomic_DNA"/>
</dbReference>
<evidence type="ECO:0000256" key="1">
    <source>
        <dbReference type="SAM" id="Phobius"/>
    </source>
</evidence>
<feature type="transmembrane region" description="Helical" evidence="1">
    <location>
        <begin position="74"/>
        <end position="92"/>
    </location>
</feature>
<dbReference type="Pfam" id="PF02681">
    <property type="entry name" value="DUF212"/>
    <property type="match status" value="1"/>
</dbReference>
<sequence>MTVVEDLLNNRVFITAILAWFLGQFLKVPIEYLTRRRWNWALWFSSGGMPSSHSSLMVATTLSIGLYYGFDSPVFALAFAVSMIVVYDAAGVRRQAGYHAQKINLLFEELFSGHPISQERLKEVLGHTPRQVLGGIVLGTLIALAVYGLMPPNTP</sequence>
<dbReference type="OrthoDB" id="9792681at2"/>
<keyword evidence="1" id="KW-1133">Transmembrane helix</keyword>
<organism evidence="2 3">
    <name type="scientific">Bellilinea caldifistulae</name>
    <dbReference type="NCBI Taxonomy" id="360411"/>
    <lineage>
        <taxon>Bacteria</taxon>
        <taxon>Bacillati</taxon>
        <taxon>Chloroflexota</taxon>
        <taxon>Anaerolineae</taxon>
        <taxon>Anaerolineales</taxon>
        <taxon>Anaerolineaceae</taxon>
        <taxon>Bellilinea</taxon>
    </lineage>
</organism>
<protein>
    <recommendedName>
        <fullName evidence="4">Divergent PAP2 family protein</fullName>
    </recommendedName>
</protein>
<evidence type="ECO:0008006" key="4">
    <source>
        <dbReference type="Google" id="ProtNLM"/>
    </source>
</evidence>
<dbReference type="AlphaFoldDB" id="A0A0P6X9Q9"/>
<accession>A0A0P6X9Q9</accession>
<name>A0A0P6X9Q9_9CHLR</name>
<comment type="caution">
    <text evidence="2">The sequence shown here is derived from an EMBL/GenBank/DDBJ whole genome shotgun (WGS) entry which is preliminary data.</text>
</comment>
<dbReference type="InterPro" id="IPR003832">
    <property type="entry name" value="DUF212"/>
</dbReference>